<dbReference type="SUPFAM" id="SSF48452">
    <property type="entry name" value="TPR-like"/>
    <property type="match status" value="1"/>
</dbReference>
<dbReference type="PATRIC" id="fig|465721.4.peg.2331"/>
<dbReference type="Gene3D" id="3.30.2010.10">
    <property type="entry name" value="Metalloproteases ('zincins'), catalytic domain"/>
    <property type="match status" value="1"/>
</dbReference>
<dbReference type="InterPro" id="IPR030873">
    <property type="entry name" value="Protease_BepA"/>
</dbReference>
<dbReference type="PANTHER" id="PTHR22726:SF1">
    <property type="entry name" value="METALLOENDOPEPTIDASE OMA1, MITOCHONDRIAL"/>
    <property type="match status" value="1"/>
</dbReference>
<dbReference type="KEGG" id="sdf:ACG33_10930"/>
<feature type="chain" id="PRO_5008999115" description="Putative beta-barrel assembly-enhancing protease" evidence="8">
    <location>
        <begin position="21"/>
        <end position="482"/>
    </location>
</feature>
<dbReference type="InterPro" id="IPR051156">
    <property type="entry name" value="Mito/Outer_Membr_Metalloprot"/>
</dbReference>
<dbReference type="InterPro" id="IPR001915">
    <property type="entry name" value="Peptidase_M48"/>
</dbReference>
<feature type="binding site" evidence="8">
    <location>
        <position position="130"/>
    </location>
    <ligand>
        <name>Zn(2+)</name>
        <dbReference type="ChEBI" id="CHEBI:29105"/>
        <note>catalytic</note>
    </ligand>
</feature>
<proteinExistence type="inferred from homology"/>
<evidence type="ECO:0000256" key="8">
    <source>
        <dbReference type="HAMAP-Rule" id="MF_00997"/>
    </source>
</evidence>
<keyword evidence="7 8" id="KW-0482">Metalloprotease</keyword>
<dbReference type="HAMAP" id="MF_00997">
    <property type="entry name" value="Protease_BepA"/>
    <property type="match status" value="1"/>
</dbReference>
<comment type="similarity">
    <text evidence="8">Belongs to the peptidase M48 family. BepA subfamily.</text>
</comment>
<comment type="subcellular location">
    <subcellularLocation>
        <location evidence="8">Periplasm</location>
    </subcellularLocation>
</comment>
<dbReference type="GO" id="GO:0008270">
    <property type="term" value="F:zinc ion binding"/>
    <property type="evidence" value="ECO:0007669"/>
    <property type="project" value="UniProtKB-UniRule"/>
</dbReference>
<feature type="active site" description="Proton donor" evidence="8">
    <location>
        <position position="201"/>
    </location>
</feature>
<evidence type="ECO:0000259" key="9">
    <source>
        <dbReference type="Pfam" id="PF01435"/>
    </source>
</evidence>
<keyword evidence="6 8" id="KW-0862">Zinc</keyword>
<keyword evidence="2 8" id="KW-0479">Metal-binding</keyword>
<dbReference type="GO" id="GO:0051603">
    <property type="term" value="P:proteolysis involved in protein catabolic process"/>
    <property type="evidence" value="ECO:0007669"/>
    <property type="project" value="TreeGrafter"/>
</dbReference>
<reference evidence="10 11" key="1">
    <citation type="submission" date="2015-06" db="EMBL/GenBank/DDBJ databases">
        <title>A Comprehensive Approach to Explore the Metabolic and Phylogenetic Diversity of Bacterial Steroid Degradation in the Environment: Testosterone as an Example.</title>
        <authorList>
            <person name="Yang F.-C."/>
            <person name="Chen Y.-L."/>
            <person name="Yu C.-P."/>
            <person name="Tang S.-L."/>
            <person name="Wang P.-H."/>
            <person name="Ismail W."/>
            <person name="Wang C.-H."/>
            <person name="Yang C.-Y."/>
            <person name="Chiang Y.-R."/>
        </authorList>
    </citation>
    <scope>NUCLEOTIDE SEQUENCE [LARGE SCALE GENOMIC DNA]</scope>
    <source>
        <strain evidence="10 11">DSM 18526</strain>
    </source>
</reference>
<gene>
    <name evidence="10" type="ORF">ACG33_10930</name>
</gene>
<name>A0A127FB16_STEDE</name>
<evidence type="ECO:0000256" key="2">
    <source>
        <dbReference type="ARBA" id="ARBA00022723"/>
    </source>
</evidence>
<dbReference type="CDD" id="cd07333">
    <property type="entry name" value="M48C_bepA_like"/>
    <property type="match status" value="1"/>
</dbReference>
<dbReference type="Gene3D" id="1.25.40.10">
    <property type="entry name" value="Tetratricopeptide repeat domain"/>
    <property type="match status" value="1"/>
</dbReference>
<evidence type="ECO:0000313" key="11">
    <source>
        <dbReference type="Proteomes" id="UP000070250"/>
    </source>
</evidence>
<protein>
    <recommendedName>
        <fullName evidence="8">Putative beta-barrel assembly-enhancing protease</fullName>
        <ecNumber evidence="8">3.4.-.-</ecNumber>
    </recommendedName>
</protein>
<keyword evidence="11" id="KW-1185">Reference proteome</keyword>
<keyword evidence="5 8" id="KW-0378">Hydrolase</keyword>
<keyword evidence="4 8" id="KW-0574">Periplasm</keyword>
<feature type="binding site" evidence="8">
    <location>
        <position position="134"/>
    </location>
    <ligand>
        <name>Zn(2+)</name>
        <dbReference type="ChEBI" id="CHEBI:29105"/>
        <note>catalytic</note>
    </ligand>
</feature>
<evidence type="ECO:0000256" key="5">
    <source>
        <dbReference type="ARBA" id="ARBA00022801"/>
    </source>
</evidence>
<evidence type="ECO:0000256" key="1">
    <source>
        <dbReference type="ARBA" id="ARBA00022670"/>
    </source>
</evidence>
<dbReference type="Pfam" id="PF14559">
    <property type="entry name" value="TPR_19"/>
    <property type="match status" value="1"/>
</dbReference>
<dbReference type="Pfam" id="PF01435">
    <property type="entry name" value="Peptidase_M48"/>
    <property type="match status" value="1"/>
</dbReference>
<sequence precursor="true">MVKSVAILLLSALLSFGAAAQSDPNDLPDIGSPAQATLTLQDEYQIGRMIVRGLRDQDQILEDPEVTEYIRSLGYRLSSQAHDGTQRFNFFMVRDNSINAFALPGGFIGVNAGLVLATRNESELAGVLAHEIAHVTQRHIARSIAAQSRSSLVSTAAMLAAILVGAAAGGGDAAVAGMAAAQSLAIQQQISFTRSNETEADRIGLGILARAGLDPQGMPSFFETMSRRAGSSEMNIPEMLRTHPVTANRIAETRERAAQLNVTPTPDSPSYTLTRERLRVLSTPPGQDARAYYAATIKNEPDATTGQRYGQALAMMLAGQPAKAAPIFQRLRDADPTLLQYHTALGQAQLLAGQGDASLATLKHASELFPRNIAVTIRYAESLMQLGDPKRAHEILLDLFNVVPPTPEQARLTALAANAAGDVADSYYYMSEYHLLSGDLPLAVNQLQLALAVPRLTTVQRARFQARLDEVQAALPKRSRSR</sequence>
<dbReference type="STRING" id="465721.ACG33_10930"/>
<feature type="domain" description="Peptidase M48" evidence="9">
    <location>
        <begin position="67"/>
        <end position="256"/>
    </location>
</feature>
<dbReference type="InterPro" id="IPR011990">
    <property type="entry name" value="TPR-like_helical_dom_sf"/>
</dbReference>
<dbReference type="GO" id="GO:0016020">
    <property type="term" value="C:membrane"/>
    <property type="evidence" value="ECO:0007669"/>
    <property type="project" value="InterPro"/>
</dbReference>
<dbReference type="EMBL" id="CP011971">
    <property type="protein sequence ID" value="AMN47602.1"/>
    <property type="molecule type" value="Genomic_DNA"/>
</dbReference>
<feature type="signal peptide" evidence="8">
    <location>
        <begin position="1"/>
        <end position="20"/>
    </location>
</feature>
<keyword evidence="1 8" id="KW-0645">Protease</keyword>
<accession>A0A127FB16</accession>
<evidence type="ECO:0000256" key="3">
    <source>
        <dbReference type="ARBA" id="ARBA00022729"/>
    </source>
</evidence>
<organism evidence="10 11">
    <name type="scientific">Steroidobacter denitrificans</name>
    <dbReference type="NCBI Taxonomy" id="465721"/>
    <lineage>
        <taxon>Bacteria</taxon>
        <taxon>Pseudomonadati</taxon>
        <taxon>Pseudomonadota</taxon>
        <taxon>Gammaproteobacteria</taxon>
        <taxon>Steroidobacterales</taxon>
        <taxon>Steroidobacteraceae</taxon>
        <taxon>Steroidobacter</taxon>
    </lineage>
</organism>
<comment type="cofactor">
    <cofactor evidence="8">
        <name>Zn(2+)</name>
        <dbReference type="ChEBI" id="CHEBI:29105"/>
    </cofactor>
    <text evidence="8">Binds 1 zinc ion per subunit.</text>
</comment>
<feature type="active site" evidence="8">
    <location>
        <position position="131"/>
    </location>
</feature>
<dbReference type="GO" id="GO:0004222">
    <property type="term" value="F:metalloendopeptidase activity"/>
    <property type="evidence" value="ECO:0007669"/>
    <property type="project" value="InterPro"/>
</dbReference>
<keyword evidence="3 8" id="KW-0732">Signal</keyword>
<evidence type="ECO:0000256" key="7">
    <source>
        <dbReference type="ARBA" id="ARBA00023049"/>
    </source>
</evidence>
<comment type="function">
    <text evidence="8">Functions as both a chaperone and a metalloprotease. Maintains the integrity of the outer membrane by promoting either the assembly or the elimination of outer membrane proteins, depending on their folding state.</text>
</comment>
<evidence type="ECO:0000313" key="10">
    <source>
        <dbReference type="EMBL" id="AMN47602.1"/>
    </source>
</evidence>
<feature type="binding site" evidence="8">
    <location>
        <position position="197"/>
    </location>
    <ligand>
        <name>Zn(2+)</name>
        <dbReference type="ChEBI" id="CHEBI:29105"/>
        <note>catalytic</note>
    </ligand>
</feature>
<dbReference type="GO" id="GO:0042597">
    <property type="term" value="C:periplasmic space"/>
    <property type="evidence" value="ECO:0007669"/>
    <property type="project" value="UniProtKB-SubCell"/>
</dbReference>
<dbReference type="AlphaFoldDB" id="A0A127FB16"/>
<dbReference type="Proteomes" id="UP000070250">
    <property type="component" value="Chromosome"/>
</dbReference>
<dbReference type="EC" id="3.4.-.-" evidence="8"/>
<evidence type="ECO:0000256" key="6">
    <source>
        <dbReference type="ARBA" id="ARBA00022833"/>
    </source>
</evidence>
<evidence type="ECO:0000256" key="4">
    <source>
        <dbReference type="ARBA" id="ARBA00022764"/>
    </source>
</evidence>
<dbReference type="PANTHER" id="PTHR22726">
    <property type="entry name" value="METALLOENDOPEPTIDASE OMA1"/>
    <property type="match status" value="1"/>
</dbReference>